<dbReference type="Proteomes" id="UP001623852">
    <property type="component" value="Chromosome"/>
</dbReference>
<accession>A0ABZ2UAV8</accession>
<evidence type="ECO:0000313" key="2">
    <source>
        <dbReference type="Proteomes" id="UP001623852"/>
    </source>
</evidence>
<evidence type="ECO:0000313" key="1">
    <source>
        <dbReference type="EMBL" id="WYZ18512.1"/>
    </source>
</evidence>
<organism evidence="1 2">
    <name type="scientific">Flavobacterium soyae</name>
    <dbReference type="NCBI Taxonomy" id="2903098"/>
    <lineage>
        <taxon>Bacteria</taxon>
        <taxon>Pseudomonadati</taxon>
        <taxon>Bacteroidota</taxon>
        <taxon>Flavobacteriia</taxon>
        <taxon>Flavobacteriales</taxon>
        <taxon>Flavobacteriaceae</taxon>
        <taxon>Flavobacterium</taxon>
    </lineage>
</organism>
<reference evidence="1 2" key="1">
    <citation type="submission" date="2024-03" db="EMBL/GenBank/DDBJ databases">
        <title>Flavobacterium soyae.</title>
        <authorList>
            <person name="Zheng W."/>
        </authorList>
    </citation>
    <scope>NUCLEOTIDE SEQUENCE [LARGE SCALE GENOMIC DNA]</scope>
    <source>
        <strain evidence="1 2">55</strain>
    </source>
</reference>
<name>A0ABZ2UAV8_9FLAO</name>
<keyword evidence="2" id="KW-1185">Reference proteome</keyword>
<dbReference type="EMBL" id="CP150845">
    <property type="protein sequence ID" value="WYZ18512.1"/>
    <property type="molecule type" value="Genomic_DNA"/>
</dbReference>
<dbReference type="InterPro" id="IPR011101">
    <property type="entry name" value="DUF5131"/>
</dbReference>
<dbReference type="Pfam" id="PF07505">
    <property type="entry name" value="DUF5131"/>
    <property type="match status" value="1"/>
</dbReference>
<dbReference type="RefSeq" id="WP_406843421.1">
    <property type="nucleotide sequence ID" value="NZ_CP150845.1"/>
</dbReference>
<protein>
    <submittedName>
        <fullName evidence="1">DUF5131 family protein</fullName>
    </submittedName>
</protein>
<proteinExistence type="predicted"/>
<sequence length="235" mass="27718">MEIVNISKLVKTLNPVNGCTAGCVYCYARKINNRFKITPDFEIPEFSPHRLKQISSSKKPQTYFMTSMSDFSDWQEDWRKLVFDYIKDFPQHTFLFLTKFPERISFQTELQNIWIGATITAKNDKRRIDALRNNIKAKNYFLTFEPLFNDLGEINLQDIKWIVIGAETGNRKDKIAVKKEWIDNIVRQADQENVAIFMKDNLFSIMNENEMCQELPFLTLEESKNKELQAVFNFQ</sequence>
<gene>
    <name evidence="1" type="ORF">AABD74_15215</name>
</gene>